<keyword evidence="6 11" id="KW-0406">Ion transport</keyword>
<dbReference type="InterPro" id="IPR023632">
    <property type="entry name" value="ATP_synth_F1_gsu_CS"/>
</dbReference>
<keyword evidence="3 11" id="KW-0813">Transport</keyword>
<dbReference type="GO" id="GO:0046933">
    <property type="term" value="F:proton-transporting ATP synthase activity, rotational mechanism"/>
    <property type="evidence" value="ECO:0007669"/>
    <property type="project" value="InterPro"/>
</dbReference>
<keyword evidence="7" id="KW-0496">Mitochondrion</keyword>
<proteinExistence type="inferred from homology"/>
<keyword evidence="8" id="KW-0472">Membrane</keyword>
<keyword evidence="10 11" id="KW-0066">ATP synthesis</keyword>
<keyword evidence="5" id="KW-0999">Mitochondrion inner membrane</keyword>
<reference evidence="13" key="1">
    <citation type="journal article" date="2023" name="Mol. Plant Microbe Interact.">
        <title>Elucidating the Obligate Nature and Biological Capacity of an Invasive Fungal Corn Pathogen.</title>
        <authorList>
            <person name="MacCready J.S."/>
            <person name="Roggenkamp E.M."/>
            <person name="Gdanetz K."/>
            <person name="Chilvers M.I."/>
        </authorList>
    </citation>
    <scope>NUCLEOTIDE SEQUENCE</scope>
    <source>
        <strain evidence="13">PM02</strain>
    </source>
</reference>
<dbReference type="Gene3D" id="1.10.287.80">
    <property type="entry name" value="ATP synthase, gamma subunit, helix hairpin domain"/>
    <property type="match status" value="1"/>
</dbReference>
<dbReference type="EMBL" id="JAQQPM010000006">
    <property type="protein sequence ID" value="KAK2072828.1"/>
    <property type="molecule type" value="Genomic_DNA"/>
</dbReference>
<organism evidence="13 14">
    <name type="scientific">Phyllachora maydis</name>
    <dbReference type="NCBI Taxonomy" id="1825666"/>
    <lineage>
        <taxon>Eukaryota</taxon>
        <taxon>Fungi</taxon>
        <taxon>Dikarya</taxon>
        <taxon>Ascomycota</taxon>
        <taxon>Pezizomycotina</taxon>
        <taxon>Sordariomycetes</taxon>
        <taxon>Sordariomycetidae</taxon>
        <taxon>Phyllachorales</taxon>
        <taxon>Phyllachoraceae</taxon>
        <taxon>Phyllachora</taxon>
    </lineage>
</organism>
<comment type="subcellular location">
    <subcellularLocation>
        <location evidence="1">Mitochondrion inner membrane</location>
        <topology evidence="1">Peripheral membrane protein</topology>
    </subcellularLocation>
</comment>
<dbReference type="PANTHER" id="PTHR11693">
    <property type="entry name" value="ATP SYNTHASE GAMMA CHAIN"/>
    <property type="match status" value="1"/>
</dbReference>
<gene>
    <name evidence="13" type="ORF">P8C59_007159</name>
</gene>
<dbReference type="InterPro" id="IPR000131">
    <property type="entry name" value="ATP_synth_F1_gsu"/>
</dbReference>
<evidence type="ECO:0000256" key="9">
    <source>
        <dbReference type="ARBA" id="ARBA00023196"/>
    </source>
</evidence>
<feature type="region of interest" description="Disordered" evidence="12">
    <location>
        <begin position="1"/>
        <end position="22"/>
    </location>
</feature>
<evidence type="ECO:0000256" key="6">
    <source>
        <dbReference type="ARBA" id="ARBA00023065"/>
    </source>
</evidence>
<evidence type="ECO:0000313" key="14">
    <source>
        <dbReference type="Proteomes" id="UP001217918"/>
    </source>
</evidence>
<evidence type="ECO:0000256" key="4">
    <source>
        <dbReference type="ARBA" id="ARBA00022781"/>
    </source>
</evidence>
<sequence>MLSRAARPALRAGSSAATRAAAPSPATFATLREIEGRLKSIRNIEKITNTMKIVASTKLNRAQRAMTDSRSYGQTSNEVFEAAETKPLEGEGKKKLVIVCSSDKGLCGGIHSGLSRYIRRQYANGLQADLVILGEKCKSQLQRTNAKDIQLSFAGVGKDLPSFADASAIADQIIQLPGDYSDIEIVYNKFLNAQSYEPAVVAAFSEEAIAASPNFFSFEIDEELLGNMREYALANSLYWALAEGHACEISARRNAMDNASKNAGEMISKYQILFNRTRQAVITGELVEIITGAAASEDA</sequence>
<evidence type="ECO:0000313" key="13">
    <source>
        <dbReference type="EMBL" id="KAK2072828.1"/>
    </source>
</evidence>
<evidence type="ECO:0000256" key="7">
    <source>
        <dbReference type="ARBA" id="ARBA00023128"/>
    </source>
</evidence>
<dbReference type="Gene3D" id="3.40.1380.10">
    <property type="match status" value="1"/>
</dbReference>
<evidence type="ECO:0000256" key="8">
    <source>
        <dbReference type="ARBA" id="ARBA00023136"/>
    </source>
</evidence>
<dbReference type="CDD" id="cd12151">
    <property type="entry name" value="F1-ATPase_gamma"/>
    <property type="match status" value="1"/>
</dbReference>
<comment type="subunit">
    <text evidence="11">F-type ATPases have 2 components, CF(1) - the catalytic core - and CF(0) - the membrane proton channel. CF(1) and CF(0) have multiple subunits.</text>
</comment>
<dbReference type="GO" id="GO:0005743">
    <property type="term" value="C:mitochondrial inner membrane"/>
    <property type="evidence" value="ECO:0007669"/>
    <property type="project" value="UniProtKB-SubCell"/>
</dbReference>
<evidence type="ECO:0000256" key="3">
    <source>
        <dbReference type="ARBA" id="ARBA00022448"/>
    </source>
</evidence>
<comment type="caution">
    <text evidence="13">The sequence shown here is derived from an EMBL/GenBank/DDBJ whole genome shotgun (WGS) entry which is preliminary data.</text>
</comment>
<keyword evidence="9 11" id="KW-0139">CF(1)</keyword>
<dbReference type="AlphaFoldDB" id="A0AAD9MGE4"/>
<dbReference type="PROSITE" id="PS00153">
    <property type="entry name" value="ATPASE_GAMMA"/>
    <property type="match status" value="1"/>
</dbReference>
<evidence type="ECO:0000256" key="10">
    <source>
        <dbReference type="ARBA" id="ARBA00023310"/>
    </source>
</evidence>
<dbReference type="GO" id="GO:0045259">
    <property type="term" value="C:proton-transporting ATP synthase complex"/>
    <property type="evidence" value="ECO:0007669"/>
    <property type="project" value="UniProtKB-KW"/>
</dbReference>
<evidence type="ECO:0000256" key="12">
    <source>
        <dbReference type="SAM" id="MobiDB-lite"/>
    </source>
</evidence>
<evidence type="ECO:0000256" key="2">
    <source>
        <dbReference type="ARBA" id="ARBA00007681"/>
    </source>
</evidence>
<accession>A0AAD9MGE4</accession>
<dbReference type="PANTHER" id="PTHR11693:SF22">
    <property type="entry name" value="ATP SYNTHASE SUBUNIT GAMMA, MITOCHONDRIAL"/>
    <property type="match status" value="1"/>
</dbReference>
<dbReference type="Proteomes" id="UP001217918">
    <property type="component" value="Unassembled WGS sequence"/>
</dbReference>
<dbReference type="NCBIfam" id="TIGR01146">
    <property type="entry name" value="ATPsyn_F1gamma"/>
    <property type="match status" value="1"/>
</dbReference>
<name>A0AAD9MGE4_9PEZI</name>
<evidence type="ECO:0000256" key="1">
    <source>
        <dbReference type="ARBA" id="ARBA00004637"/>
    </source>
</evidence>
<protein>
    <recommendedName>
        <fullName evidence="11">ATP synthase subunit gamma</fullName>
    </recommendedName>
</protein>
<keyword evidence="14" id="KW-1185">Reference proteome</keyword>
<dbReference type="Pfam" id="PF00231">
    <property type="entry name" value="ATP-synt"/>
    <property type="match status" value="1"/>
</dbReference>
<comment type="similarity">
    <text evidence="2 11">Belongs to the ATPase gamma chain family.</text>
</comment>
<dbReference type="PRINTS" id="PR00126">
    <property type="entry name" value="ATPASEGAMMA"/>
</dbReference>
<dbReference type="PIRSF" id="PIRSF039089">
    <property type="entry name" value="ATP_synthase_gamma"/>
    <property type="match status" value="1"/>
</dbReference>
<dbReference type="FunFam" id="1.10.287.80:FF:000001">
    <property type="entry name" value="ATP synthase gamma chain"/>
    <property type="match status" value="1"/>
</dbReference>
<evidence type="ECO:0000256" key="5">
    <source>
        <dbReference type="ARBA" id="ARBA00022792"/>
    </source>
</evidence>
<dbReference type="FunFam" id="3.40.1380.10:FF:000003">
    <property type="entry name" value="ATP synthase subunit gamma"/>
    <property type="match status" value="1"/>
</dbReference>
<feature type="compositionally biased region" description="Low complexity" evidence="12">
    <location>
        <begin position="9"/>
        <end position="22"/>
    </location>
</feature>
<keyword evidence="4 11" id="KW-0375">Hydrogen ion transport</keyword>
<dbReference type="InterPro" id="IPR035968">
    <property type="entry name" value="ATP_synth_F1_ATPase_gsu"/>
</dbReference>
<dbReference type="SUPFAM" id="SSF52943">
    <property type="entry name" value="ATP synthase (F1-ATPase), gamma subunit"/>
    <property type="match status" value="1"/>
</dbReference>
<evidence type="ECO:0000256" key="11">
    <source>
        <dbReference type="RuleBase" id="RU004001"/>
    </source>
</evidence>